<dbReference type="AlphaFoldDB" id="A0A292Q7J2"/>
<feature type="transmembrane region" description="Helical" evidence="1">
    <location>
        <begin position="107"/>
        <end position="127"/>
    </location>
</feature>
<keyword evidence="3" id="KW-1185">Reference proteome</keyword>
<keyword evidence="1" id="KW-1133">Transmembrane helix</keyword>
<dbReference type="Proteomes" id="UP001412239">
    <property type="component" value="Unassembled WGS sequence"/>
</dbReference>
<gene>
    <name evidence="2" type="ORF">GSTUAT00000033001</name>
</gene>
<organism evidence="2 3">
    <name type="scientific">Tuber aestivum</name>
    <name type="common">summer truffle</name>
    <dbReference type="NCBI Taxonomy" id="59557"/>
    <lineage>
        <taxon>Eukaryota</taxon>
        <taxon>Fungi</taxon>
        <taxon>Dikarya</taxon>
        <taxon>Ascomycota</taxon>
        <taxon>Pezizomycotina</taxon>
        <taxon>Pezizomycetes</taxon>
        <taxon>Pezizales</taxon>
        <taxon>Tuberaceae</taxon>
        <taxon>Tuber</taxon>
    </lineage>
</organism>
<sequence>MSQSPVAKILNEAPNYCSIPPELNPDERQCSYTTTSAFAFILATSFTFIVVAGYSLLRIRTCIVGKSLEKRWNPLSGCLWGAAYIIVTTVNALSMGHSASEHVTLQLFQLLLALPRFGWWDIVFYMADPEECKESAADALVTEVTIGTVALGFIVDMVLRMSPCGGAHAPIKVAAFFLPALELASLLFGYVAIGLILWRDKIKRVWILPSFVLMVAVTITSFVFWIRFEGITTHADCLNGRGMAPQAIFQLFLPMLIAFFRFAQSCMAKRSLAQPAPAPEQHELSEL</sequence>
<feature type="transmembrane region" description="Helical" evidence="1">
    <location>
        <begin position="173"/>
        <end position="198"/>
    </location>
</feature>
<evidence type="ECO:0000256" key="1">
    <source>
        <dbReference type="SAM" id="Phobius"/>
    </source>
</evidence>
<feature type="transmembrane region" description="Helical" evidence="1">
    <location>
        <begin position="139"/>
        <end position="161"/>
    </location>
</feature>
<evidence type="ECO:0000313" key="3">
    <source>
        <dbReference type="Proteomes" id="UP001412239"/>
    </source>
</evidence>
<feature type="transmembrane region" description="Helical" evidence="1">
    <location>
        <begin position="205"/>
        <end position="226"/>
    </location>
</feature>
<feature type="transmembrane region" description="Helical" evidence="1">
    <location>
        <begin position="78"/>
        <end position="95"/>
    </location>
</feature>
<evidence type="ECO:0000313" key="2">
    <source>
        <dbReference type="EMBL" id="CUS15756.1"/>
    </source>
</evidence>
<protein>
    <submittedName>
        <fullName evidence="2">Uncharacterized protein</fullName>
    </submittedName>
</protein>
<keyword evidence="1" id="KW-0812">Transmembrane</keyword>
<feature type="transmembrane region" description="Helical" evidence="1">
    <location>
        <begin position="246"/>
        <end position="263"/>
    </location>
</feature>
<reference evidence="2" key="1">
    <citation type="submission" date="2015-10" db="EMBL/GenBank/DDBJ databases">
        <authorList>
            <person name="Regsiter A."/>
            <person name="william w."/>
        </authorList>
    </citation>
    <scope>NUCLEOTIDE SEQUENCE</scope>
    <source>
        <strain evidence="2">Montdore</strain>
    </source>
</reference>
<name>A0A292Q7J2_9PEZI</name>
<dbReference type="EMBL" id="LN890943">
    <property type="protein sequence ID" value="CUS15756.1"/>
    <property type="molecule type" value="Genomic_DNA"/>
</dbReference>
<feature type="transmembrane region" description="Helical" evidence="1">
    <location>
        <begin position="37"/>
        <end position="57"/>
    </location>
</feature>
<proteinExistence type="predicted"/>
<accession>A0A292Q7J2</accession>
<keyword evidence="1" id="KW-0472">Membrane</keyword>